<dbReference type="EMBL" id="JARVCO010000007">
    <property type="protein sequence ID" value="MDZ8117978.1"/>
    <property type="molecule type" value="Genomic_DNA"/>
</dbReference>
<feature type="domain" description="ORC1/DEAH AAA+ ATPase" evidence="1">
    <location>
        <begin position="32"/>
        <end position="169"/>
    </location>
</feature>
<dbReference type="Gene3D" id="3.40.50.300">
    <property type="entry name" value="P-loop containing nucleotide triphosphate hydrolases"/>
    <property type="match status" value="1"/>
</dbReference>
<evidence type="ECO:0000313" key="3">
    <source>
        <dbReference type="Proteomes" id="UP001290861"/>
    </source>
</evidence>
<name>A0ABU5MUV6_9BACT</name>
<dbReference type="InterPro" id="IPR049945">
    <property type="entry name" value="AAA_22"/>
</dbReference>
<dbReference type="PANTHER" id="PTHR34301">
    <property type="entry name" value="DNA-BINDING PROTEIN-RELATED"/>
    <property type="match status" value="1"/>
</dbReference>
<dbReference type="Proteomes" id="UP001290861">
    <property type="component" value="Unassembled WGS sequence"/>
</dbReference>
<accession>A0ABU5MUV6</accession>
<evidence type="ECO:0000259" key="1">
    <source>
        <dbReference type="Pfam" id="PF13401"/>
    </source>
</evidence>
<dbReference type="SUPFAM" id="SSF52540">
    <property type="entry name" value="P-loop containing nucleoside triphosphate hydrolases"/>
    <property type="match status" value="1"/>
</dbReference>
<dbReference type="RefSeq" id="WP_322607778.1">
    <property type="nucleotide sequence ID" value="NZ_JARVCO010000007.1"/>
</dbReference>
<reference evidence="2 3" key="1">
    <citation type="journal article" date="2024" name="Appl. Environ. Microbiol.">
        <title>Pontiella agarivorans sp. nov., a novel marine anaerobic bacterium capable of degrading macroalgal polysaccharides and fixing nitrogen.</title>
        <authorList>
            <person name="Liu N."/>
            <person name="Kivenson V."/>
            <person name="Peng X."/>
            <person name="Cui Z."/>
            <person name="Lankiewicz T.S."/>
            <person name="Gosselin K.M."/>
            <person name="English C.J."/>
            <person name="Blair E.M."/>
            <person name="O'Malley M.A."/>
            <person name="Valentine D.L."/>
        </authorList>
    </citation>
    <scope>NUCLEOTIDE SEQUENCE [LARGE SCALE GENOMIC DNA]</scope>
    <source>
        <strain evidence="2 3">NLcol2</strain>
    </source>
</reference>
<dbReference type="InterPro" id="IPR027417">
    <property type="entry name" value="P-loop_NTPase"/>
</dbReference>
<proteinExistence type="predicted"/>
<organism evidence="2 3">
    <name type="scientific">Pontiella agarivorans</name>
    <dbReference type="NCBI Taxonomy" id="3038953"/>
    <lineage>
        <taxon>Bacteria</taxon>
        <taxon>Pseudomonadati</taxon>
        <taxon>Kiritimatiellota</taxon>
        <taxon>Kiritimatiellia</taxon>
        <taxon>Kiritimatiellales</taxon>
        <taxon>Pontiellaceae</taxon>
        <taxon>Pontiella</taxon>
    </lineage>
</organism>
<comment type="caution">
    <text evidence="2">The sequence shown here is derived from an EMBL/GenBank/DDBJ whole genome shotgun (WGS) entry which is preliminary data.</text>
</comment>
<dbReference type="Pfam" id="PF13401">
    <property type="entry name" value="AAA_22"/>
    <property type="match status" value="1"/>
</dbReference>
<gene>
    <name evidence="2" type="ORF">P9H32_05000</name>
</gene>
<keyword evidence="3" id="KW-1185">Reference proteome</keyword>
<dbReference type="PANTHER" id="PTHR34301:SF8">
    <property type="entry name" value="ATPASE DOMAIN-CONTAINING PROTEIN"/>
    <property type="match status" value="1"/>
</dbReference>
<evidence type="ECO:0000313" key="2">
    <source>
        <dbReference type="EMBL" id="MDZ8117978.1"/>
    </source>
</evidence>
<protein>
    <recommendedName>
        <fullName evidence="1">ORC1/DEAH AAA+ ATPase domain-containing protein</fullName>
    </recommendedName>
</protein>
<sequence length="351" mass="39735">MNPFKIDGIVGGVDYMPRKESDALLNYHGAGRNVLIRGPRRTGKSSLVINTFEKVRCHLIRVDFWGVKTEAKAVEKIARAFEPFCKKMPMLSGFNIGGIGLQWKSPETLSSVEDLLRLAVDLQKKKPVVVFFDEFQALLDLPDSNQFLGALRSEIQAQPEVQYVFAGSHQNRLMEIFYSQQSPFFKSAALMEIGSLDRTDFIQWLEKKFSDTGRKIDARLWDPVFELSHSIPGDVQDVCYHLWNDAEEGSEIGPEDFGATLQRVLHERASGYEGMWNMLTDNQQKIAIGLARYRDDKYTSQEFMQLSGATSSASVKRGIEALDSKGLIWMSSGHWIFSDPFFALWIANSVD</sequence>